<evidence type="ECO:0000256" key="4">
    <source>
        <dbReference type="ARBA" id="ARBA00023239"/>
    </source>
</evidence>
<evidence type="ECO:0000259" key="6">
    <source>
        <dbReference type="Pfam" id="PF03936"/>
    </source>
</evidence>
<name>A0A6C0M9G8_ALBJU</name>
<evidence type="ECO:0000256" key="3">
    <source>
        <dbReference type="ARBA" id="ARBA00022842"/>
    </source>
</evidence>
<protein>
    <submittedName>
        <fullName evidence="7">Sesquiterpene synthase</fullName>
    </submittedName>
</protein>
<dbReference type="Gene3D" id="1.50.10.130">
    <property type="entry name" value="Terpene synthase, N-terminal domain"/>
    <property type="match status" value="1"/>
</dbReference>
<comment type="cofactor">
    <cofactor evidence="1">
        <name>Mg(2+)</name>
        <dbReference type="ChEBI" id="CHEBI:18420"/>
    </cofactor>
</comment>
<dbReference type="SUPFAM" id="SSF48576">
    <property type="entry name" value="Terpenoid synthases"/>
    <property type="match status" value="1"/>
</dbReference>
<evidence type="ECO:0000256" key="2">
    <source>
        <dbReference type="ARBA" id="ARBA00022723"/>
    </source>
</evidence>
<dbReference type="AlphaFoldDB" id="A0A6C0M9G8"/>
<evidence type="ECO:0000259" key="5">
    <source>
        <dbReference type="Pfam" id="PF01397"/>
    </source>
</evidence>
<dbReference type="SFLD" id="SFLDG01019">
    <property type="entry name" value="Terpene_Cyclase_Like_1_C_Termi"/>
    <property type="match status" value="1"/>
</dbReference>
<evidence type="ECO:0000256" key="1">
    <source>
        <dbReference type="ARBA" id="ARBA00001946"/>
    </source>
</evidence>
<evidence type="ECO:0000313" key="7">
    <source>
        <dbReference type="EMBL" id="QHU78614.1"/>
    </source>
</evidence>
<accession>A0A6C0M9G8</accession>
<keyword evidence="2" id="KW-0479">Metal-binding</keyword>
<dbReference type="SFLD" id="SFLDS00005">
    <property type="entry name" value="Isoprenoid_Synthase_Type_I"/>
    <property type="match status" value="1"/>
</dbReference>
<dbReference type="Pfam" id="PF01397">
    <property type="entry name" value="Terpene_synth"/>
    <property type="match status" value="1"/>
</dbReference>
<dbReference type="GO" id="GO:0000287">
    <property type="term" value="F:magnesium ion binding"/>
    <property type="evidence" value="ECO:0007669"/>
    <property type="project" value="InterPro"/>
</dbReference>
<dbReference type="SUPFAM" id="SSF48239">
    <property type="entry name" value="Terpenoid cyclases/Protein prenyltransferases"/>
    <property type="match status" value="1"/>
</dbReference>
<dbReference type="InterPro" id="IPR036965">
    <property type="entry name" value="Terpene_synth_N_sf"/>
</dbReference>
<dbReference type="InterPro" id="IPR008930">
    <property type="entry name" value="Terpenoid_cyclase/PrenylTrfase"/>
</dbReference>
<dbReference type="GO" id="GO:0010333">
    <property type="term" value="F:terpene synthase activity"/>
    <property type="evidence" value="ECO:0007669"/>
    <property type="project" value="InterPro"/>
</dbReference>
<keyword evidence="4" id="KW-0456">Lyase</keyword>
<dbReference type="FunFam" id="1.10.600.10:FF:000007">
    <property type="entry name" value="Isoprene synthase, chloroplastic"/>
    <property type="match status" value="1"/>
</dbReference>
<feature type="domain" description="Terpene synthase N-terminal" evidence="5">
    <location>
        <begin position="44"/>
        <end position="224"/>
    </location>
</feature>
<dbReference type="Pfam" id="PF03936">
    <property type="entry name" value="Terpene_synth_C"/>
    <property type="match status" value="1"/>
</dbReference>
<dbReference type="InterPro" id="IPR001906">
    <property type="entry name" value="Terpene_synth_N"/>
</dbReference>
<dbReference type="PANTHER" id="PTHR31225">
    <property type="entry name" value="OS04G0344100 PROTEIN-RELATED"/>
    <property type="match status" value="1"/>
</dbReference>
<dbReference type="GO" id="GO:0016102">
    <property type="term" value="P:diterpenoid biosynthetic process"/>
    <property type="evidence" value="ECO:0007669"/>
    <property type="project" value="InterPro"/>
</dbReference>
<proteinExistence type="evidence at transcript level"/>
<dbReference type="PANTHER" id="PTHR31225:SF94">
    <property type="entry name" value="ALPHA-FARNESENE SYNTHASE"/>
    <property type="match status" value="1"/>
</dbReference>
<dbReference type="CDD" id="cd00684">
    <property type="entry name" value="Terpene_cyclase_plant_C1"/>
    <property type="match status" value="1"/>
</dbReference>
<dbReference type="InterPro" id="IPR005630">
    <property type="entry name" value="Terpene_synthase_metal-bd"/>
</dbReference>
<gene>
    <name evidence="7" type="primary">TPS2</name>
</gene>
<reference evidence="7" key="1">
    <citation type="submission" date="2019-11" db="EMBL/GenBank/DDBJ databases">
        <title>Terpene synthase gene family identification indicates five TPSs are responsible for volatile terpenoids biosynthesis in Albizia julibrissin.</title>
        <authorList>
            <person name="Liu G."/>
            <person name="Yang M."/>
            <person name="Fu J."/>
        </authorList>
    </citation>
    <scope>NUCLEOTIDE SEQUENCE</scope>
    <source>
        <tissue evidence="7">Flower</tissue>
    </source>
</reference>
<dbReference type="InterPro" id="IPR034741">
    <property type="entry name" value="Terpene_cyclase-like_1_C"/>
</dbReference>
<keyword evidence="3" id="KW-0460">Magnesium</keyword>
<sequence length="592" mass="68630">MDYSMVPSEAANLQEKDLCEIGHNGEFHHNVMENRRSANYKPNIWKYDFLQSLTTKYDKKEFGMRLEELIKEAKCLFVEEINRLSKLELISTIQNLGLANHFQEEIKEALETLISVKNNNNIRVHDDHGHVYTNAQCFKILRQNGYDVSPDTLGTIFLSAKENEWKKPSTSDEEIKGLIELLEASYLALESENILEEVRTFAINSLKKSASTKLLNSSDVSKQMVHHHALELPSHWRVEWFQVKRHIKEFEQNHNNHHHVLLELAKLNFNIVQANLQKEVKELSRWWKNLGLEKELNFARNRMVESFMCAAGVSCEPKFKCLRKWLTKVINFVLVIDDIYDVYASFEELKQFTLAVDGWDANELEKLPKYMRICFQALNDVTIETALEISGGNNVDKVLPHIKRAWKDFCKSLYVEAKWCKEGYIPYLQEYLNNAWISSSGPVILLHAYFATLYQPTHDINNFLLQNQDFIFNVSLIIRLCNDLGTTVAERERGDAASSIVCYMNQMDVTEEGARRHIEDIIKRAWKKINDHCFCFTAHQLDASEQEFLNQAMNAARVAHTLYQNNGDGFGIQDGDIKKIILSLLIEPFLDI</sequence>
<dbReference type="EMBL" id="MN654902">
    <property type="protein sequence ID" value="QHU78614.1"/>
    <property type="molecule type" value="mRNA"/>
</dbReference>
<dbReference type="InterPro" id="IPR050148">
    <property type="entry name" value="Terpene_synthase-like"/>
</dbReference>
<dbReference type="InterPro" id="IPR044814">
    <property type="entry name" value="Terpene_cyclase_plant_C1"/>
</dbReference>
<dbReference type="Gene3D" id="1.10.600.10">
    <property type="entry name" value="Farnesyl Diphosphate Synthase"/>
    <property type="match status" value="1"/>
</dbReference>
<organism evidence="7">
    <name type="scientific">Albizia julibrissin</name>
    <name type="common">Silk tree</name>
    <dbReference type="NCBI Taxonomy" id="3813"/>
    <lineage>
        <taxon>Eukaryota</taxon>
        <taxon>Viridiplantae</taxon>
        <taxon>Streptophyta</taxon>
        <taxon>Embryophyta</taxon>
        <taxon>Tracheophyta</taxon>
        <taxon>Spermatophyta</taxon>
        <taxon>Magnoliopsida</taxon>
        <taxon>eudicotyledons</taxon>
        <taxon>Gunneridae</taxon>
        <taxon>Pentapetalae</taxon>
        <taxon>rosids</taxon>
        <taxon>fabids</taxon>
        <taxon>Fabales</taxon>
        <taxon>Fabaceae</taxon>
        <taxon>Caesalpinioideae</taxon>
        <taxon>mimosoid clade</taxon>
        <taxon>Ingeae</taxon>
        <taxon>Albizia</taxon>
    </lineage>
</organism>
<dbReference type="InterPro" id="IPR008949">
    <property type="entry name" value="Isoprenoid_synthase_dom_sf"/>
</dbReference>
<feature type="domain" description="Terpene synthase metal-binding" evidence="6">
    <location>
        <begin position="288"/>
        <end position="528"/>
    </location>
</feature>